<feature type="region of interest" description="Disordered" evidence="7">
    <location>
        <begin position="117"/>
        <end position="138"/>
    </location>
</feature>
<evidence type="ECO:0000256" key="1">
    <source>
        <dbReference type="ARBA" id="ARBA00004123"/>
    </source>
</evidence>
<keyword evidence="4 6" id="KW-0804">Transcription</keyword>
<dbReference type="PROSITE" id="PS51754">
    <property type="entry name" value="OVATE"/>
    <property type="match status" value="1"/>
</dbReference>
<dbReference type="Pfam" id="PF04844">
    <property type="entry name" value="Ovate"/>
    <property type="match status" value="1"/>
</dbReference>
<dbReference type="InterPro" id="IPR006458">
    <property type="entry name" value="Ovate_C"/>
</dbReference>
<protein>
    <recommendedName>
        <fullName evidence="6">Transcription repressor</fullName>
    </recommendedName>
    <alternativeName>
        <fullName evidence="6">Ovate family protein</fullName>
    </alternativeName>
</protein>
<dbReference type="Proteomes" id="UP001497457">
    <property type="component" value="Chromosome 30rd"/>
</dbReference>
<evidence type="ECO:0000256" key="2">
    <source>
        <dbReference type="ARBA" id="ARBA00022491"/>
    </source>
</evidence>
<sequence>MQLFSGRSKEHRSGGGGDKCQAAATATARHRSGKCRALCCGASRLSVSSTASCSSADAAPEPLPSLPPAPPPHPRQPRGLSKLAHGMVQERLQSMIDAATEAGRPSAPARRAADELAAERHRRGSIPRAWARGGGGREKAAAARRTTCVVLLAEDRRTHDPREEFRRSIAEVIAAKRMAEPAELRALLNCYVSVNAREHRAAILQAFHEVCSALFSCKQLGC</sequence>
<evidence type="ECO:0000256" key="5">
    <source>
        <dbReference type="ARBA" id="ARBA00023242"/>
    </source>
</evidence>
<dbReference type="PANTHER" id="PTHR33057:SF114">
    <property type="entry name" value="TRANSCRIPTION REPRESSOR-RELATED"/>
    <property type="match status" value="1"/>
</dbReference>
<dbReference type="AlphaFoldDB" id="A0ABC9CWQ3"/>
<dbReference type="InterPro" id="IPR038933">
    <property type="entry name" value="Ovate"/>
</dbReference>
<accession>A0ABC9CWQ3</accession>
<feature type="domain" description="OVATE" evidence="8">
    <location>
        <begin position="154"/>
        <end position="213"/>
    </location>
</feature>
<dbReference type="GO" id="GO:0005634">
    <property type="term" value="C:nucleus"/>
    <property type="evidence" value="ECO:0007669"/>
    <property type="project" value="UniProtKB-SubCell"/>
</dbReference>
<dbReference type="GO" id="GO:0045892">
    <property type="term" value="P:negative regulation of DNA-templated transcription"/>
    <property type="evidence" value="ECO:0007669"/>
    <property type="project" value="UniProtKB-UniRule"/>
</dbReference>
<evidence type="ECO:0000256" key="7">
    <source>
        <dbReference type="SAM" id="MobiDB-lite"/>
    </source>
</evidence>
<proteinExistence type="predicted"/>
<dbReference type="EMBL" id="OZ075140">
    <property type="protein sequence ID" value="CAL5027221.1"/>
    <property type="molecule type" value="Genomic_DNA"/>
</dbReference>
<evidence type="ECO:0000313" key="9">
    <source>
        <dbReference type="EMBL" id="CAL5027221.1"/>
    </source>
</evidence>
<keyword evidence="3 6" id="KW-0805">Transcription regulation</keyword>
<keyword evidence="10" id="KW-1185">Reference proteome</keyword>
<comment type="function">
    <text evidence="6">Transcriptional repressor that regulates multiple aspects of plant growth and development.</text>
</comment>
<evidence type="ECO:0000256" key="6">
    <source>
        <dbReference type="RuleBase" id="RU367028"/>
    </source>
</evidence>
<feature type="region of interest" description="Disordered" evidence="7">
    <location>
        <begin position="1"/>
        <end position="20"/>
    </location>
</feature>
<name>A0ABC9CWQ3_9POAL</name>
<organism evidence="9 10">
    <name type="scientific">Urochloa decumbens</name>
    <dbReference type="NCBI Taxonomy" id="240449"/>
    <lineage>
        <taxon>Eukaryota</taxon>
        <taxon>Viridiplantae</taxon>
        <taxon>Streptophyta</taxon>
        <taxon>Embryophyta</taxon>
        <taxon>Tracheophyta</taxon>
        <taxon>Spermatophyta</taxon>
        <taxon>Magnoliopsida</taxon>
        <taxon>Liliopsida</taxon>
        <taxon>Poales</taxon>
        <taxon>Poaceae</taxon>
        <taxon>PACMAD clade</taxon>
        <taxon>Panicoideae</taxon>
        <taxon>Panicodae</taxon>
        <taxon>Paniceae</taxon>
        <taxon>Melinidinae</taxon>
        <taxon>Urochloa</taxon>
    </lineage>
</organism>
<evidence type="ECO:0000313" key="10">
    <source>
        <dbReference type="Proteomes" id="UP001497457"/>
    </source>
</evidence>
<dbReference type="PANTHER" id="PTHR33057">
    <property type="entry name" value="TRANSCRIPTION REPRESSOR OFP7-RELATED"/>
    <property type="match status" value="1"/>
</dbReference>
<keyword evidence="5 6" id="KW-0539">Nucleus</keyword>
<dbReference type="NCBIfam" id="TIGR01568">
    <property type="entry name" value="A_thal_3678"/>
    <property type="match status" value="1"/>
</dbReference>
<feature type="compositionally biased region" description="Pro residues" evidence="7">
    <location>
        <begin position="61"/>
        <end position="74"/>
    </location>
</feature>
<evidence type="ECO:0000256" key="4">
    <source>
        <dbReference type="ARBA" id="ARBA00023163"/>
    </source>
</evidence>
<gene>
    <name evidence="9" type="ORF">URODEC1_LOCUS79240</name>
</gene>
<evidence type="ECO:0000259" key="8">
    <source>
        <dbReference type="PROSITE" id="PS51754"/>
    </source>
</evidence>
<evidence type="ECO:0000256" key="3">
    <source>
        <dbReference type="ARBA" id="ARBA00023015"/>
    </source>
</evidence>
<comment type="subcellular location">
    <subcellularLocation>
        <location evidence="1 6">Nucleus</location>
    </subcellularLocation>
</comment>
<reference evidence="9" key="1">
    <citation type="submission" date="2024-10" db="EMBL/GenBank/DDBJ databases">
        <authorList>
            <person name="Ryan C."/>
        </authorList>
    </citation>
    <scope>NUCLEOTIDE SEQUENCE [LARGE SCALE GENOMIC DNA]</scope>
</reference>
<keyword evidence="2 6" id="KW-0678">Repressor</keyword>
<feature type="region of interest" description="Disordered" evidence="7">
    <location>
        <begin position="54"/>
        <end position="80"/>
    </location>
</feature>